<proteinExistence type="predicted"/>
<dbReference type="OrthoDB" id="1904066at2759"/>
<sequence>MASKPHPNACGDGVRQRVNRCLTKLSDRDTEARAASELDSIAQSLTPDSFSPFLSAIADTRPTDKTPLRRHSLRLISLLSHSHPASSLAPHLPRMLAAALRRLRDPDSSVRAACVDAVRSMAASHPAAVAPVLLRPLADALLHEQDRCAQIASALCLAAAVDAASTDRDLAHHLQRLLPRLVKLLRSNAFKAKPALLSLLGSVAGVGVASTPTLLGLLVSCLAEFLASEDWAARKAAAEALSLLAISEKDRLAEFKSSCLSSFENRRFDKVKIVRESMNRMLEVWKDIPTAFDTESNALPPSQSPSKPSPRESASDGRYPTASVSSSPVQSSSPSITRKSGFLSSRSPPPAASPIPTTRKNTPIRNKKLSSPLFCKTDHKQNSDWRVEIAIPNMHSVKVESEDMILKVQGLEEVEGNVRSRLEARRMLFEKNSEDKGNKLAGLKHASCVVPFQDTRSLESTAVADNTSDDLSAAHRDGDLSLIRMQLVQIENQQSSLLELLQRLIGRSQNGIHSLETQVHGLEMALNVISHDLARCSGRISNNGHAVNTCTRLPGAGFLCSKFCRSEDRNSSRLSVSGMQNLAEEDAGGPYKWDKQRFGLHGGFIVSSLADKNHQSGGSTDVASQKC</sequence>
<dbReference type="PANTHER" id="PTHR31355">
    <property type="entry name" value="MICROTUBULE-ASSOCIATED PROTEIN TORTIFOLIA1"/>
    <property type="match status" value="1"/>
</dbReference>
<gene>
    <name evidence="4" type="primary">LOC105050068</name>
</gene>
<dbReference type="InParanoid" id="A0A6J0PLW4"/>
<organism evidence="3 4">
    <name type="scientific">Elaeis guineensis var. tenera</name>
    <name type="common">Oil palm</name>
    <dbReference type="NCBI Taxonomy" id="51953"/>
    <lineage>
        <taxon>Eukaryota</taxon>
        <taxon>Viridiplantae</taxon>
        <taxon>Streptophyta</taxon>
        <taxon>Embryophyta</taxon>
        <taxon>Tracheophyta</taxon>
        <taxon>Spermatophyta</taxon>
        <taxon>Magnoliopsida</taxon>
        <taxon>Liliopsida</taxon>
        <taxon>Arecaceae</taxon>
        <taxon>Arecoideae</taxon>
        <taxon>Cocoseae</taxon>
        <taxon>Elaeidinae</taxon>
        <taxon>Elaeis</taxon>
    </lineage>
</organism>
<dbReference type="InterPro" id="IPR016024">
    <property type="entry name" value="ARM-type_fold"/>
</dbReference>
<feature type="domain" description="TORTIFOLIA1/SINE1-2 N-terminal" evidence="2">
    <location>
        <begin position="14"/>
        <end position="287"/>
    </location>
</feature>
<feature type="region of interest" description="Disordered" evidence="1">
    <location>
        <begin position="294"/>
        <end position="371"/>
    </location>
</feature>
<dbReference type="Pfam" id="PF24714">
    <property type="entry name" value="TOR1L1_N"/>
    <property type="match status" value="1"/>
</dbReference>
<dbReference type="GO" id="GO:0008017">
    <property type="term" value="F:microtubule binding"/>
    <property type="evidence" value="ECO:0007669"/>
    <property type="project" value="InterPro"/>
</dbReference>
<dbReference type="KEGG" id="egu:105050068"/>
<dbReference type="GO" id="GO:0005874">
    <property type="term" value="C:microtubule"/>
    <property type="evidence" value="ECO:0007669"/>
    <property type="project" value="InterPro"/>
</dbReference>
<protein>
    <submittedName>
        <fullName evidence="4">TORTIFOLIA1-like protein 5</fullName>
    </submittedName>
</protein>
<dbReference type="Gene3D" id="1.25.10.10">
    <property type="entry name" value="Leucine-rich Repeat Variant"/>
    <property type="match status" value="1"/>
</dbReference>
<dbReference type="FunCoup" id="A0A6J0PLW4">
    <property type="interactions" value="3080"/>
</dbReference>
<dbReference type="PANTHER" id="PTHR31355:SF8">
    <property type="entry name" value="TORTIFOLIA1-LIKE PROTEIN 3"/>
    <property type="match status" value="1"/>
</dbReference>
<dbReference type="AlphaFoldDB" id="A0A6J0PLW4"/>
<accession>A0A6J0PLW4</accession>
<reference evidence="4" key="1">
    <citation type="submission" date="2025-08" db="UniProtKB">
        <authorList>
            <consortium name="RefSeq"/>
        </authorList>
    </citation>
    <scope>IDENTIFICATION</scope>
</reference>
<name>A0A6J0PLW4_ELAGV</name>
<evidence type="ECO:0000313" key="3">
    <source>
        <dbReference type="Proteomes" id="UP000504607"/>
    </source>
</evidence>
<evidence type="ECO:0000256" key="1">
    <source>
        <dbReference type="SAM" id="MobiDB-lite"/>
    </source>
</evidence>
<dbReference type="InterPro" id="IPR033337">
    <property type="entry name" value="TORTIFOLIA1/SINE1-2"/>
</dbReference>
<feature type="compositionally biased region" description="Low complexity" evidence="1">
    <location>
        <begin position="323"/>
        <end position="335"/>
    </location>
</feature>
<dbReference type="SUPFAM" id="SSF48371">
    <property type="entry name" value="ARM repeat"/>
    <property type="match status" value="1"/>
</dbReference>
<dbReference type="InterPro" id="IPR057600">
    <property type="entry name" value="TORTIFOLIA1/SINE1-2_N"/>
</dbReference>
<dbReference type="InterPro" id="IPR011989">
    <property type="entry name" value="ARM-like"/>
</dbReference>
<evidence type="ECO:0000313" key="4">
    <source>
        <dbReference type="RefSeq" id="XP_019707818.1"/>
    </source>
</evidence>
<evidence type="ECO:0000259" key="2">
    <source>
        <dbReference type="Pfam" id="PF24714"/>
    </source>
</evidence>
<dbReference type="FunFam" id="1.25.10.10:FF:000549">
    <property type="entry name" value="ARM repeat superfamily protein"/>
    <property type="match status" value="1"/>
</dbReference>
<dbReference type="Proteomes" id="UP000504607">
    <property type="component" value="Chromosome 8"/>
</dbReference>
<dbReference type="GeneID" id="105050068"/>
<keyword evidence="3" id="KW-1185">Reference proteome</keyword>
<dbReference type="RefSeq" id="XP_019707818.1">
    <property type="nucleotide sequence ID" value="XM_019852259.2"/>
</dbReference>